<gene>
    <name evidence="1" type="ORF">KY290_022200</name>
</gene>
<accession>A0ABQ7V5R3</accession>
<proteinExistence type="predicted"/>
<sequence length="147" mass="15934">MLIVGVRRTSLRNLRSYSALIDELEGLPNAGQVEGPPNAALMEGPPNAGLVEGPPNAGLVEGPPNAEQQNNTRREEILVEMNAIENRIMAMDIVYVCLNKDIDALVEISDKRGGYGGLVKVRPANAFATAYIAWRVQEGNFNFDLGN</sequence>
<reference evidence="1 2" key="1">
    <citation type="journal article" date="2021" name="bioRxiv">
        <title>Chromosome-scale and haplotype-resolved genome assembly of a tetraploid potato cultivar.</title>
        <authorList>
            <person name="Sun H."/>
            <person name="Jiao W.-B."/>
            <person name="Krause K."/>
            <person name="Campoy J.A."/>
            <person name="Goel M."/>
            <person name="Folz-Donahue K."/>
            <person name="Kukat C."/>
            <person name="Huettel B."/>
            <person name="Schneeberger K."/>
        </authorList>
    </citation>
    <scope>NUCLEOTIDE SEQUENCE [LARGE SCALE GENOMIC DNA]</scope>
    <source>
        <strain evidence="1">SolTubOtavaFocal</strain>
        <tissue evidence="1">Leaves</tissue>
    </source>
</reference>
<dbReference type="Proteomes" id="UP000826656">
    <property type="component" value="Unassembled WGS sequence"/>
</dbReference>
<organism evidence="1 2">
    <name type="scientific">Solanum tuberosum</name>
    <name type="common">Potato</name>
    <dbReference type="NCBI Taxonomy" id="4113"/>
    <lineage>
        <taxon>Eukaryota</taxon>
        <taxon>Viridiplantae</taxon>
        <taxon>Streptophyta</taxon>
        <taxon>Embryophyta</taxon>
        <taxon>Tracheophyta</taxon>
        <taxon>Spermatophyta</taxon>
        <taxon>Magnoliopsida</taxon>
        <taxon>eudicotyledons</taxon>
        <taxon>Gunneridae</taxon>
        <taxon>Pentapetalae</taxon>
        <taxon>asterids</taxon>
        <taxon>lamiids</taxon>
        <taxon>Solanales</taxon>
        <taxon>Solanaceae</taxon>
        <taxon>Solanoideae</taxon>
        <taxon>Solaneae</taxon>
        <taxon>Solanum</taxon>
    </lineage>
</organism>
<keyword evidence="2" id="KW-1185">Reference proteome</keyword>
<evidence type="ECO:0000313" key="2">
    <source>
        <dbReference type="Proteomes" id="UP000826656"/>
    </source>
</evidence>
<dbReference type="EMBL" id="JAIVGD010000015">
    <property type="protein sequence ID" value="KAH0758707.1"/>
    <property type="molecule type" value="Genomic_DNA"/>
</dbReference>
<evidence type="ECO:0000313" key="1">
    <source>
        <dbReference type="EMBL" id="KAH0758707.1"/>
    </source>
</evidence>
<protein>
    <submittedName>
        <fullName evidence="1">Uncharacterized protein</fullName>
    </submittedName>
</protein>
<comment type="caution">
    <text evidence="1">The sequence shown here is derived from an EMBL/GenBank/DDBJ whole genome shotgun (WGS) entry which is preliminary data.</text>
</comment>
<name>A0ABQ7V5R3_SOLTU</name>